<feature type="compositionally biased region" description="Basic and acidic residues" evidence="1">
    <location>
        <begin position="39"/>
        <end position="50"/>
    </location>
</feature>
<proteinExistence type="predicted"/>
<dbReference type="KEGG" id="yel:LC20_06530"/>
<name>A0A7U5SUD8_YEREN</name>
<dbReference type="AlphaFoldDB" id="A0A7U5SUD8"/>
<gene>
    <name evidence="2" type="ORF">LC20_06530</name>
</gene>
<evidence type="ECO:0000313" key="2">
    <source>
        <dbReference type="EMBL" id="ATX63010.1"/>
    </source>
</evidence>
<dbReference type="EMBL" id="CP007448">
    <property type="protein sequence ID" value="ATX63010.1"/>
    <property type="molecule type" value="Genomic_DNA"/>
</dbReference>
<organism evidence="2 3">
    <name type="scientific">Yersinia enterocolitica LC20</name>
    <dbReference type="NCBI Taxonomy" id="1443113"/>
    <lineage>
        <taxon>Bacteria</taxon>
        <taxon>Pseudomonadati</taxon>
        <taxon>Pseudomonadota</taxon>
        <taxon>Gammaproteobacteria</taxon>
        <taxon>Enterobacterales</taxon>
        <taxon>Yersiniaceae</taxon>
        <taxon>Yersinia</taxon>
    </lineage>
</organism>
<evidence type="ECO:0000313" key="3">
    <source>
        <dbReference type="Proteomes" id="UP000230961"/>
    </source>
</evidence>
<protein>
    <submittedName>
        <fullName evidence="2">Uncharacterized protein</fullName>
    </submittedName>
</protein>
<accession>A0A7U5SUD8</accession>
<dbReference type="Proteomes" id="UP000230961">
    <property type="component" value="Chromosome"/>
</dbReference>
<feature type="compositionally biased region" description="Polar residues" evidence="1">
    <location>
        <begin position="22"/>
        <end position="31"/>
    </location>
</feature>
<evidence type="ECO:0000256" key="1">
    <source>
        <dbReference type="SAM" id="MobiDB-lite"/>
    </source>
</evidence>
<feature type="region of interest" description="Disordered" evidence="1">
    <location>
        <begin position="20"/>
        <end position="50"/>
    </location>
</feature>
<reference evidence="2 3" key="1">
    <citation type="submission" date="2017-11" db="EMBL/GenBank/DDBJ databases">
        <title>The complete genome sequence and comparative genome analysis of Yersinia enterocolitica strain LC20.</title>
        <authorList>
            <person name="Shi G."/>
            <person name="Su M."/>
            <person name="Liang J."/>
            <person name="Gu W."/>
            <person name="Xiao Y."/>
            <person name="Zhang Z."/>
            <person name="Qiu H."/>
            <person name="Duan R."/>
            <person name="Zhang Z."/>
            <person name="Li Y."/>
            <person name="Zhang X."/>
            <person name="Ling Y."/>
            <person name="Song L."/>
            <person name="Chen M."/>
            <person name="Zhao Y."/>
            <person name="Wu J."/>
            <person name="Jing H."/>
            <person name="Xiao J."/>
            <person name="Wang X."/>
        </authorList>
    </citation>
    <scope>NUCLEOTIDE SEQUENCE [LARGE SCALE GENOMIC DNA]</scope>
    <source>
        <strain evidence="2 3">LC20</strain>
    </source>
</reference>
<sequence length="50" mass="6082">MREEEMQRLINELQRSREGFIQSHSKASKQATGKRMTKRDRELMDAFRNR</sequence>